<evidence type="ECO:0000256" key="5">
    <source>
        <dbReference type="ARBA" id="ARBA00022989"/>
    </source>
</evidence>
<dbReference type="Proteomes" id="UP000823636">
    <property type="component" value="Unassembled WGS sequence"/>
</dbReference>
<dbReference type="Pfam" id="PF11412">
    <property type="entry name" value="DsbD_N"/>
    <property type="match status" value="1"/>
</dbReference>
<comment type="caution">
    <text evidence="10">The sequence shown here is derived from an EMBL/GenBank/DDBJ whole genome shotgun (WGS) entry which is preliminary data.</text>
</comment>
<feature type="transmembrane region" description="Helical" evidence="7">
    <location>
        <begin position="274"/>
        <end position="295"/>
    </location>
</feature>
<evidence type="ECO:0000256" key="8">
    <source>
        <dbReference type="SAM" id="SignalP"/>
    </source>
</evidence>
<evidence type="ECO:0000313" key="11">
    <source>
        <dbReference type="Proteomes" id="UP000823636"/>
    </source>
</evidence>
<dbReference type="Gene3D" id="2.60.40.1250">
    <property type="entry name" value="Thiol:disulfide interchange protein DsbD, N-terminal domain"/>
    <property type="match status" value="1"/>
</dbReference>
<evidence type="ECO:0000313" key="10">
    <source>
        <dbReference type="EMBL" id="MBO8437787.1"/>
    </source>
</evidence>
<feature type="chain" id="PRO_5039402950" evidence="8">
    <location>
        <begin position="21"/>
        <end position="642"/>
    </location>
</feature>
<dbReference type="Pfam" id="PF13899">
    <property type="entry name" value="Thioredoxin_7"/>
    <property type="match status" value="1"/>
</dbReference>
<reference evidence="10" key="1">
    <citation type="submission" date="2020-10" db="EMBL/GenBank/DDBJ databases">
        <authorList>
            <person name="Gilroy R."/>
        </authorList>
    </citation>
    <scope>NUCLEOTIDE SEQUENCE</scope>
    <source>
        <strain evidence="10">G3-4614</strain>
    </source>
</reference>
<organism evidence="10 11">
    <name type="scientific">Candidatus Caccoplasma merdipullorum</name>
    <dbReference type="NCBI Taxonomy" id="2840718"/>
    <lineage>
        <taxon>Bacteria</taxon>
        <taxon>Pseudomonadati</taxon>
        <taxon>Bacteroidota</taxon>
        <taxon>Bacteroidia</taxon>
        <taxon>Bacteroidales</taxon>
        <taxon>Bacteroidaceae</taxon>
        <taxon>Bacteroidaceae incertae sedis</taxon>
        <taxon>Candidatus Caccoplasma</taxon>
    </lineage>
</organism>
<dbReference type="InterPro" id="IPR036249">
    <property type="entry name" value="Thioredoxin-like_sf"/>
</dbReference>
<feature type="transmembrane region" description="Helical" evidence="7">
    <location>
        <begin position="240"/>
        <end position="262"/>
    </location>
</feature>
<keyword evidence="8" id="KW-0732">Signal</keyword>
<accession>A0A9D9E311</accession>
<evidence type="ECO:0000256" key="3">
    <source>
        <dbReference type="ARBA" id="ARBA00022692"/>
    </source>
</evidence>
<feature type="signal peptide" evidence="8">
    <location>
        <begin position="1"/>
        <end position="20"/>
    </location>
</feature>
<dbReference type="InterPro" id="IPR028250">
    <property type="entry name" value="DsbDN"/>
</dbReference>
<protein>
    <submittedName>
        <fullName evidence="10">Thioredoxin family protein</fullName>
    </submittedName>
</protein>
<evidence type="ECO:0000256" key="2">
    <source>
        <dbReference type="ARBA" id="ARBA00022475"/>
    </source>
</evidence>
<feature type="transmembrane region" description="Helical" evidence="7">
    <location>
        <begin position="356"/>
        <end position="376"/>
    </location>
</feature>
<keyword evidence="3 7" id="KW-0812">Transmembrane</keyword>
<comment type="subcellular location">
    <subcellularLocation>
        <location evidence="1">Cell membrane</location>
        <topology evidence="1">Multi-pass membrane protein</topology>
    </subcellularLocation>
</comment>
<dbReference type="GO" id="GO:0005886">
    <property type="term" value="C:plasma membrane"/>
    <property type="evidence" value="ECO:0007669"/>
    <property type="project" value="UniProtKB-SubCell"/>
</dbReference>
<name>A0A9D9E311_9BACT</name>
<keyword evidence="4" id="KW-0201">Cytochrome c-type biogenesis</keyword>
<keyword evidence="6 7" id="KW-0472">Membrane</keyword>
<dbReference type="AlphaFoldDB" id="A0A9D9E311"/>
<dbReference type="EMBL" id="JADIMW010000026">
    <property type="protein sequence ID" value="MBO8437787.1"/>
    <property type="molecule type" value="Genomic_DNA"/>
</dbReference>
<dbReference type="InterPro" id="IPR013766">
    <property type="entry name" value="Thioredoxin_domain"/>
</dbReference>
<feature type="transmembrane region" description="Helical" evidence="7">
    <location>
        <begin position="388"/>
        <end position="406"/>
    </location>
</feature>
<keyword evidence="2" id="KW-1003">Cell membrane</keyword>
<evidence type="ECO:0000256" key="7">
    <source>
        <dbReference type="SAM" id="Phobius"/>
    </source>
</evidence>
<feature type="transmembrane region" description="Helical" evidence="7">
    <location>
        <begin position="426"/>
        <end position="445"/>
    </location>
</feature>
<evidence type="ECO:0000259" key="9">
    <source>
        <dbReference type="PROSITE" id="PS51352"/>
    </source>
</evidence>
<dbReference type="SUPFAM" id="SSF52833">
    <property type="entry name" value="Thioredoxin-like"/>
    <property type="match status" value="1"/>
</dbReference>
<proteinExistence type="predicted"/>
<dbReference type="PANTHER" id="PTHR32234:SF0">
    <property type="entry name" value="THIOL:DISULFIDE INTERCHANGE PROTEIN DSBD"/>
    <property type="match status" value="1"/>
</dbReference>
<dbReference type="GO" id="GO:0045454">
    <property type="term" value="P:cell redox homeostasis"/>
    <property type="evidence" value="ECO:0007669"/>
    <property type="project" value="TreeGrafter"/>
</dbReference>
<feature type="transmembrane region" description="Helical" evidence="7">
    <location>
        <begin position="195"/>
        <end position="219"/>
    </location>
</feature>
<dbReference type="InterPro" id="IPR003834">
    <property type="entry name" value="Cyt_c_assmbl_TM_dom"/>
</dbReference>
<dbReference type="InterPro" id="IPR036929">
    <property type="entry name" value="DsbDN_sf"/>
</dbReference>
<dbReference type="GO" id="GO:0015035">
    <property type="term" value="F:protein-disulfide reductase activity"/>
    <property type="evidence" value="ECO:0007669"/>
    <property type="project" value="TreeGrafter"/>
</dbReference>
<dbReference type="Gene3D" id="3.40.30.10">
    <property type="entry name" value="Glutaredoxin"/>
    <property type="match status" value="1"/>
</dbReference>
<evidence type="ECO:0000256" key="1">
    <source>
        <dbReference type="ARBA" id="ARBA00004651"/>
    </source>
</evidence>
<evidence type="ECO:0000256" key="4">
    <source>
        <dbReference type="ARBA" id="ARBA00022748"/>
    </source>
</evidence>
<dbReference type="GO" id="GO:0017004">
    <property type="term" value="P:cytochrome complex assembly"/>
    <property type="evidence" value="ECO:0007669"/>
    <property type="project" value="UniProtKB-KW"/>
</dbReference>
<dbReference type="Pfam" id="PF02683">
    <property type="entry name" value="DsbD_TM"/>
    <property type="match status" value="1"/>
</dbReference>
<sequence length="642" mass="71042">MKLRLSILLTLTFIANISVAQIVNPVKWSFTQTQENDTTILLHYKAEIESGWHLYGTELPDGGPHPTTITYTTMDGAETAGTIEADRSATETYEPLFEQLLTWYSGEVTFTQKIRITSPRYKIEGYVRYMGCNDMTCLPPTTEEFLFTPQATEADDASANPSVENSQSGIPASWTPVTSAIKQMDNAVSTAGRPLWYIFIAGFIGGLIALVTPCVWPMIPLTVSYFIKQEGNRRRAIRKALLFGISIIAIYLALGLIITTLFGASTLNDLSTNAYFNIFFFLLLIIFAISFFGAFNLEFPASWTTRLDAKADAATGFLGIFLMAFTLALVSFSCTGPIIGTLLVEAATSGITTGPAVGMFAFALALAAPFTLFAIFPSAIRTMPKSGAWMNSVKIVLAFLELAFALKFLSVADLAYGWGILPRETFISLWVLIFALMGLYLLGAIRFKHDTPVQYLSVTRLFLAIIPLSFALYLVPGLWGAPLKSVSAFLPPVSTQDFNLHDIEAEAVFDDYDKAMTYAKEQGKPVFVDFSGYGCVNCRKMEAAVFTDSRVKELLDKKYVFVKLMVDDKRPMAEPMKVVENGKQKTLRTTGDKWSFLQRYKFGANAQPYYLLLSPSGEPLASPYGYNENIDAFVEFLQQGLQ</sequence>
<dbReference type="PROSITE" id="PS51352">
    <property type="entry name" value="THIOREDOXIN_2"/>
    <property type="match status" value="1"/>
</dbReference>
<feature type="transmembrane region" description="Helical" evidence="7">
    <location>
        <begin position="457"/>
        <end position="479"/>
    </location>
</feature>
<evidence type="ECO:0000256" key="6">
    <source>
        <dbReference type="ARBA" id="ARBA00023136"/>
    </source>
</evidence>
<keyword evidence="5 7" id="KW-1133">Transmembrane helix</keyword>
<reference evidence="10" key="2">
    <citation type="journal article" date="2021" name="PeerJ">
        <title>Extensive microbial diversity within the chicken gut microbiome revealed by metagenomics and culture.</title>
        <authorList>
            <person name="Gilroy R."/>
            <person name="Ravi A."/>
            <person name="Getino M."/>
            <person name="Pursley I."/>
            <person name="Horton D.L."/>
            <person name="Alikhan N.F."/>
            <person name="Baker D."/>
            <person name="Gharbi K."/>
            <person name="Hall N."/>
            <person name="Watson M."/>
            <person name="Adriaenssens E.M."/>
            <person name="Foster-Nyarko E."/>
            <person name="Jarju S."/>
            <person name="Secka A."/>
            <person name="Antonio M."/>
            <person name="Oren A."/>
            <person name="Chaudhuri R.R."/>
            <person name="La Ragione R."/>
            <person name="Hildebrand F."/>
            <person name="Pallen M.J."/>
        </authorList>
    </citation>
    <scope>NUCLEOTIDE SEQUENCE</scope>
    <source>
        <strain evidence="10">G3-4614</strain>
    </source>
</reference>
<gene>
    <name evidence="10" type="ORF">IAC54_02670</name>
</gene>
<feature type="transmembrane region" description="Helical" evidence="7">
    <location>
        <begin position="316"/>
        <end position="344"/>
    </location>
</feature>
<feature type="domain" description="Thioredoxin" evidence="9">
    <location>
        <begin position="489"/>
        <end position="642"/>
    </location>
</feature>
<dbReference type="PANTHER" id="PTHR32234">
    <property type="entry name" value="THIOL:DISULFIDE INTERCHANGE PROTEIN DSBD"/>
    <property type="match status" value="1"/>
</dbReference>